<keyword evidence="1" id="KW-1133">Transmembrane helix</keyword>
<gene>
    <name evidence="3" type="ORF">RCOM_0396320</name>
</gene>
<keyword evidence="2" id="KW-0732">Signal</keyword>
<feature type="chain" id="PRO_5002889986" evidence="2">
    <location>
        <begin position="23"/>
        <end position="126"/>
    </location>
</feature>
<dbReference type="STRING" id="3988.B9T4J1"/>
<feature type="transmembrane region" description="Helical" evidence="1">
    <location>
        <begin position="12"/>
        <end position="30"/>
    </location>
</feature>
<keyword evidence="1" id="KW-0812">Transmembrane</keyword>
<reference evidence="4" key="1">
    <citation type="journal article" date="2010" name="Nat. Biotechnol.">
        <title>Draft genome sequence of the oilseed species Ricinus communis.</title>
        <authorList>
            <person name="Chan A.P."/>
            <person name="Crabtree J."/>
            <person name="Zhao Q."/>
            <person name="Lorenzi H."/>
            <person name="Orvis J."/>
            <person name="Puiu D."/>
            <person name="Melake-Berhan A."/>
            <person name="Jones K.M."/>
            <person name="Redman J."/>
            <person name="Chen G."/>
            <person name="Cahoon E.B."/>
            <person name="Gedil M."/>
            <person name="Stanke M."/>
            <person name="Haas B.J."/>
            <person name="Wortman J.R."/>
            <person name="Fraser-Liggett C.M."/>
            <person name="Ravel J."/>
            <person name="Rabinowicz P.D."/>
        </authorList>
    </citation>
    <scope>NUCLEOTIDE SEQUENCE [LARGE SCALE GENOMIC DNA]</scope>
    <source>
        <strain evidence="4">cv. Hale</strain>
    </source>
</reference>
<feature type="signal peptide" evidence="2">
    <location>
        <begin position="1"/>
        <end position="22"/>
    </location>
</feature>
<dbReference type="AlphaFoldDB" id="B9T4J1"/>
<evidence type="ECO:0000313" key="4">
    <source>
        <dbReference type="Proteomes" id="UP000008311"/>
    </source>
</evidence>
<evidence type="ECO:0000256" key="2">
    <source>
        <dbReference type="SAM" id="SignalP"/>
    </source>
</evidence>
<dbReference type="eggNOG" id="KOG0668">
    <property type="taxonomic scope" value="Eukaryota"/>
</dbReference>
<keyword evidence="1" id="KW-0472">Membrane</keyword>
<dbReference type="InParanoid" id="B9T4J1"/>
<evidence type="ECO:0000313" key="3">
    <source>
        <dbReference type="EMBL" id="EEF29219.1"/>
    </source>
</evidence>
<proteinExistence type="predicted"/>
<sequence>MKKDAQNQTAQILLHRFLLVFALITVRAPVAHVPNLRNPTSIPNSITRDVPPLVVLNNNSTSNNDKGIDITYNKIVSRSDHLVEISDSSLPDLNPRSMSKSRVYADVNVLRPKDYWDYESLTVQWG</sequence>
<accession>B9T4J1</accession>
<organism evidence="3 4">
    <name type="scientific">Ricinus communis</name>
    <name type="common">Castor bean</name>
    <dbReference type="NCBI Taxonomy" id="3988"/>
    <lineage>
        <taxon>Eukaryota</taxon>
        <taxon>Viridiplantae</taxon>
        <taxon>Streptophyta</taxon>
        <taxon>Embryophyta</taxon>
        <taxon>Tracheophyta</taxon>
        <taxon>Spermatophyta</taxon>
        <taxon>Magnoliopsida</taxon>
        <taxon>eudicotyledons</taxon>
        <taxon>Gunneridae</taxon>
        <taxon>Pentapetalae</taxon>
        <taxon>rosids</taxon>
        <taxon>fabids</taxon>
        <taxon>Malpighiales</taxon>
        <taxon>Euphorbiaceae</taxon>
        <taxon>Acalyphoideae</taxon>
        <taxon>Acalypheae</taxon>
        <taxon>Ricinus</taxon>
    </lineage>
</organism>
<keyword evidence="4" id="KW-1185">Reference proteome</keyword>
<protein>
    <submittedName>
        <fullName evidence="3">Uncharacterized protein</fullName>
    </submittedName>
</protein>
<name>B9T4J1_RICCO</name>
<evidence type="ECO:0000256" key="1">
    <source>
        <dbReference type="SAM" id="Phobius"/>
    </source>
</evidence>
<dbReference type="EMBL" id="EQ974473">
    <property type="protein sequence ID" value="EEF29219.1"/>
    <property type="molecule type" value="Genomic_DNA"/>
</dbReference>
<dbReference type="Proteomes" id="UP000008311">
    <property type="component" value="Unassembled WGS sequence"/>
</dbReference>